<feature type="region of interest" description="Disordered" evidence="8">
    <location>
        <begin position="516"/>
        <end position="545"/>
    </location>
</feature>
<keyword evidence="9" id="KW-0812">Transmembrane</keyword>
<dbReference type="AlphaFoldDB" id="A0A8J9YX40"/>
<dbReference type="EMBL" id="OV696698">
    <property type="protein sequence ID" value="CAH1243251.1"/>
    <property type="molecule type" value="Genomic_DNA"/>
</dbReference>
<dbReference type="InterPro" id="IPR001452">
    <property type="entry name" value="SH3_domain"/>
</dbReference>
<evidence type="ECO:0000313" key="13">
    <source>
        <dbReference type="EMBL" id="CAH1243251.1"/>
    </source>
</evidence>
<dbReference type="PROSITE" id="PS50002">
    <property type="entry name" value="SH3"/>
    <property type="match status" value="1"/>
</dbReference>
<dbReference type="InterPro" id="IPR036179">
    <property type="entry name" value="Ig-like_dom_sf"/>
</dbReference>
<evidence type="ECO:0000256" key="10">
    <source>
        <dbReference type="SAM" id="SignalP"/>
    </source>
</evidence>
<evidence type="ECO:0000256" key="3">
    <source>
        <dbReference type="ARBA" id="ARBA00023136"/>
    </source>
</evidence>
<dbReference type="SMART" id="SM00408">
    <property type="entry name" value="IGc2"/>
    <property type="match status" value="2"/>
</dbReference>
<feature type="transmembrane region" description="Helical" evidence="9">
    <location>
        <begin position="349"/>
        <end position="374"/>
    </location>
</feature>
<evidence type="ECO:0000256" key="5">
    <source>
        <dbReference type="ARBA" id="ARBA00023180"/>
    </source>
</evidence>
<feature type="domain" description="Ig-like" evidence="12">
    <location>
        <begin position="232"/>
        <end position="319"/>
    </location>
</feature>
<evidence type="ECO:0000256" key="6">
    <source>
        <dbReference type="ARBA" id="ARBA00023319"/>
    </source>
</evidence>
<dbReference type="Gene3D" id="2.30.30.40">
    <property type="entry name" value="SH3 Domains"/>
    <property type="match status" value="1"/>
</dbReference>
<feature type="signal peptide" evidence="10">
    <location>
        <begin position="1"/>
        <end position="19"/>
    </location>
</feature>
<feature type="compositionally biased region" description="Basic and acidic residues" evidence="8">
    <location>
        <begin position="529"/>
        <end position="545"/>
    </location>
</feature>
<reference evidence="13" key="1">
    <citation type="submission" date="2022-01" db="EMBL/GenBank/DDBJ databases">
        <authorList>
            <person name="Braso-Vives M."/>
        </authorList>
    </citation>
    <scope>NUCLEOTIDE SEQUENCE</scope>
</reference>
<dbReference type="SMART" id="SM00326">
    <property type="entry name" value="SH3"/>
    <property type="match status" value="1"/>
</dbReference>
<protein>
    <submittedName>
        <fullName evidence="13">HMCN2 protein</fullName>
    </submittedName>
</protein>
<dbReference type="SUPFAM" id="SSF50044">
    <property type="entry name" value="SH3-domain"/>
    <property type="match status" value="1"/>
</dbReference>
<keyword evidence="6" id="KW-0393">Immunoglobulin domain</keyword>
<keyword evidence="10" id="KW-0732">Signal</keyword>
<dbReference type="SUPFAM" id="SSF48726">
    <property type="entry name" value="Immunoglobulin"/>
    <property type="match status" value="3"/>
</dbReference>
<gene>
    <name evidence="13" type="primary">HMCN2</name>
    <name evidence="13" type="ORF">BLAG_LOCUS6305</name>
</gene>
<feature type="domain" description="Ig-like" evidence="12">
    <location>
        <begin position="134"/>
        <end position="230"/>
    </location>
</feature>
<dbReference type="InterPro" id="IPR003598">
    <property type="entry name" value="Ig_sub2"/>
</dbReference>
<dbReference type="Proteomes" id="UP000838412">
    <property type="component" value="Chromosome 13"/>
</dbReference>
<dbReference type="InterPro" id="IPR013783">
    <property type="entry name" value="Ig-like_fold"/>
</dbReference>
<dbReference type="InterPro" id="IPR051275">
    <property type="entry name" value="Cell_adhesion_signaling"/>
</dbReference>
<dbReference type="InterPro" id="IPR036028">
    <property type="entry name" value="SH3-like_dom_sf"/>
</dbReference>
<dbReference type="GO" id="GO:0098609">
    <property type="term" value="P:cell-cell adhesion"/>
    <property type="evidence" value="ECO:0007669"/>
    <property type="project" value="TreeGrafter"/>
</dbReference>
<proteinExistence type="predicted"/>
<dbReference type="InterPro" id="IPR007110">
    <property type="entry name" value="Ig-like_dom"/>
</dbReference>
<dbReference type="CDD" id="cd00096">
    <property type="entry name" value="Ig"/>
    <property type="match status" value="1"/>
</dbReference>
<accession>A0A8J9YX40</accession>
<evidence type="ECO:0000256" key="4">
    <source>
        <dbReference type="ARBA" id="ARBA00023157"/>
    </source>
</evidence>
<dbReference type="GO" id="GO:0050839">
    <property type="term" value="F:cell adhesion molecule binding"/>
    <property type="evidence" value="ECO:0007669"/>
    <property type="project" value="TreeGrafter"/>
</dbReference>
<keyword evidence="4" id="KW-1015">Disulfide bond</keyword>
<dbReference type="Pfam" id="PF00018">
    <property type="entry name" value="SH3_1"/>
    <property type="match status" value="1"/>
</dbReference>
<keyword evidence="3 9" id="KW-0472">Membrane</keyword>
<dbReference type="Pfam" id="PF13927">
    <property type="entry name" value="Ig_3"/>
    <property type="match status" value="2"/>
</dbReference>
<evidence type="ECO:0000256" key="9">
    <source>
        <dbReference type="SAM" id="Phobius"/>
    </source>
</evidence>
<keyword evidence="5" id="KW-0325">Glycoprotein</keyword>
<dbReference type="OrthoDB" id="6159398at2759"/>
<keyword evidence="9" id="KW-1133">Transmembrane helix</keyword>
<sequence>MMAAFCAALFLTAFHYTTGVTVSPGSYTTVTGFVGDTVILPASHGQNYTVFAETWNKMIGGVHGVRQAVFMFSPVTNTTMSLGPLKGRAELGTRGSLKVTDVRREDEGLYVLTSLLDVIGQEEYYVILRILSRPGVKIDSKKTVVAVEGSNVVLNCSVNDSSTLIHPPSWKQDGHKVRGSHVVTGNVIRGKGYVSRLVLYAVRRNQGGNYTCQALHRHGRESDYVQLEINYPGKVINVTNVSTDRNTVALRCLAEGKPAPSLAWYRSGFPQAIRSRQGVEKVEQLVLTIPKFHRNQSGEYSCVAGNGIGGPHSTAVYVSFVPRQQMRKPTPGKNRQGSVLVWENQLLRVIVFSGIAASSACLLLVILLTALVLYRGRQRSRAERDSDDPQAAPEAPKMPTETNPDDCKRPDVWHTPSIKFIPATMCRSHKAANLRRYVGKVVIPYESGQPGFLSLKINDTVQVLKASSSGWFYGTSDGKMGAFPGACLDITNRSYCNGTACHNGEPETADHVRAQERPDGQENAPRRGNNKDNFDTHHSSPDTEKEYFVIPLQRQSSEMSEEKACNCLECRGTGCCDEDKREAAKLRERNQVLD</sequence>
<feature type="region of interest" description="Disordered" evidence="8">
    <location>
        <begin position="379"/>
        <end position="409"/>
    </location>
</feature>
<dbReference type="Gene3D" id="2.60.40.10">
    <property type="entry name" value="Immunoglobulins"/>
    <property type="match status" value="3"/>
</dbReference>
<evidence type="ECO:0000256" key="2">
    <source>
        <dbReference type="ARBA" id="ARBA00022443"/>
    </source>
</evidence>
<comment type="subcellular location">
    <subcellularLocation>
        <location evidence="1">Membrane</location>
        <topology evidence="1">Single-pass type I membrane protein</topology>
    </subcellularLocation>
</comment>
<evidence type="ECO:0000256" key="7">
    <source>
        <dbReference type="PROSITE-ProRule" id="PRU00192"/>
    </source>
</evidence>
<evidence type="ECO:0000256" key="8">
    <source>
        <dbReference type="SAM" id="MobiDB-lite"/>
    </source>
</evidence>
<dbReference type="PANTHER" id="PTHR11640">
    <property type="entry name" value="NEPHRIN"/>
    <property type="match status" value="1"/>
</dbReference>
<keyword evidence="2 7" id="KW-0728">SH3 domain</keyword>
<keyword evidence="14" id="KW-1185">Reference proteome</keyword>
<dbReference type="SMART" id="SM00409">
    <property type="entry name" value="IG"/>
    <property type="match status" value="3"/>
</dbReference>
<evidence type="ECO:0000259" key="12">
    <source>
        <dbReference type="PROSITE" id="PS50835"/>
    </source>
</evidence>
<dbReference type="PROSITE" id="PS50835">
    <property type="entry name" value="IG_LIKE"/>
    <property type="match status" value="2"/>
</dbReference>
<feature type="chain" id="PRO_5035439268" evidence="10">
    <location>
        <begin position="20"/>
        <end position="594"/>
    </location>
</feature>
<dbReference type="GO" id="GO:0005886">
    <property type="term" value="C:plasma membrane"/>
    <property type="evidence" value="ECO:0007669"/>
    <property type="project" value="TreeGrafter"/>
</dbReference>
<dbReference type="PANTHER" id="PTHR11640:SF164">
    <property type="entry name" value="MAM DOMAIN-CONTAINING GLYCOSYLPHOSPHATIDYLINOSITOL ANCHOR PROTEIN 1"/>
    <property type="match status" value="1"/>
</dbReference>
<name>A0A8J9YX40_BRALA</name>
<evidence type="ECO:0000256" key="1">
    <source>
        <dbReference type="ARBA" id="ARBA00004479"/>
    </source>
</evidence>
<organism evidence="13 14">
    <name type="scientific">Branchiostoma lanceolatum</name>
    <name type="common">Common lancelet</name>
    <name type="synonym">Amphioxus lanceolatum</name>
    <dbReference type="NCBI Taxonomy" id="7740"/>
    <lineage>
        <taxon>Eukaryota</taxon>
        <taxon>Metazoa</taxon>
        <taxon>Chordata</taxon>
        <taxon>Cephalochordata</taxon>
        <taxon>Leptocardii</taxon>
        <taxon>Amphioxiformes</taxon>
        <taxon>Branchiostomatidae</taxon>
        <taxon>Branchiostoma</taxon>
    </lineage>
</organism>
<dbReference type="GO" id="GO:0005911">
    <property type="term" value="C:cell-cell junction"/>
    <property type="evidence" value="ECO:0007669"/>
    <property type="project" value="TreeGrafter"/>
</dbReference>
<evidence type="ECO:0000259" key="11">
    <source>
        <dbReference type="PROSITE" id="PS50002"/>
    </source>
</evidence>
<feature type="domain" description="SH3" evidence="11">
    <location>
        <begin position="434"/>
        <end position="493"/>
    </location>
</feature>
<evidence type="ECO:0000313" key="14">
    <source>
        <dbReference type="Proteomes" id="UP000838412"/>
    </source>
</evidence>
<dbReference type="InterPro" id="IPR003599">
    <property type="entry name" value="Ig_sub"/>
</dbReference>